<organism evidence="1 2">
    <name type="scientific">Faecalibacterium phage FP_Taranis</name>
    <dbReference type="NCBI Taxonomy" id="2070186"/>
    <lineage>
        <taxon>Viruses</taxon>
        <taxon>Duplodnaviria</taxon>
        <taxon>Heunggongvirae</taxon>
        <taxon>Uroviricota</taxon>
        <taxon>Caudoviricetes</taxon>
        <taxon>Taranisvirus</taxon>
        <taxon>Taranisvirus taranis</taxon>
    </lineage>
</organism>
<keyword evidence="1" id="KW-0436">Ligase</keyword>
<dbReference type="PANTHER" id="PTHR36847">
    <property type="entry name" value="AMIDOLIGASE ENZYME"/>
    <property type="match status" value="1"/>
</dbReference>
<dbReference type="RefSeq" id="YP_009797433.1">
    <property type="nucleotide sequence ID" value="NC_047914.1"/>
</dbReference>
<name>A0A2K9V489_9CAUD</name>
<dbReference type="InterPro" id="IPR022025">
    <property type="entry name" value="Amidoligase_2"/>
</dbReference>
<dbReference type="EMBL" id="MG711467">
    <property type="protein sequence ID" value="AUV56883.1"/>
    <property type="molecule type" value="Genomic_DNA"/>
</dbReference>
<dbReference type="GO" id="GO:0016874">
    <property type="term" value="F:ligase activity"/>
    <property type="evidence" value="ECO:0007669"/>
    <property type="project" value="UniProtKB-KW"/>
</dbReference>
<protein>
    <submittedName>
        <fullName evidence="1">Putative amidoligase enzyme</fullName>
    </submittedName>
</protein>
<dbReference type="Pfam" id="PF12224">
    <property type="entry name" value="Amidoligase_2"/>
    <property type="match status" value="1"/>
</dbReference>
<proteinExistence type="predicted"/>
<keyword evidence="2" id="KW-1185">Reference proteome</keyword>
<dbReference type="Proteomes" id="UP000241620">
    <property type="component" value="Segment"/>
</dbReference>
<evidence type="ECO:0000313" key="1">
    <source>
        <dbReference type="EMBL" id="AUV56883.1"/>
    </source>
</evidence>
<evidence type="ECO:0000313" key="2">
    <source>
        <dbReference type="Proteomes" id="UP000241620"/>
    </source>
</evidence>
<accession>A0A2K9V489</accession>
<dbReference type="KEGG" id="vg:54987847"/>
<reference evidence="1 2" key="1">
    <citation type="submission" date="2017-12" db="EMBL/GenBank/DDBJ databases">
        <title>Phages infecting Faecalibacterium prausnitzii belong to novel viral genera that help decipher intestinal viromes.</title>
        <authorList>
            <person name="Petit M.-A."/>
            <person name="De Paepe M."/>
            <person name="Benevides L."/>
            <person name="Langella P."/>
        </authorList>
    </citation>
    <scope>NUCLEOTIDE SEQUENCE [LARGE SCALE GENOMIC DNA]</scope>
</reference>
<dbReference type="PANTHER" id="PTHR36847:SF1">
    <property type="entry name" value="AMIDOLIGASE ENZYME"/>
    <property type="match status" value="1"/>
</dbReference>
<sequence length="312" mass="34956">MVTIQSQNFGVEIEMTGVSRGTAASVIANYFGVGGIHFAGGTYQTYEAKDSKGRVWKCMRDGSITPRRRRGGAIVEADDTYRCEVVTPILQYEDITDLQEVIRALVKKGAMANSSCGIHVHVDGANHTPESLCRLLNFATGRQDLFYEALQIGSRADHWCHKINPALFREMKKNGRASRNDAERIWYSVVNDGYDGGVDSSHYNSTRYHGINLHAFFTKGTVEFRLFNGTTHAGRIKAYVQFCLAMSAWAINCDHDNLHFRSISGYTQQQKHDLMMRVLTKRLGMRGPEFKTARLHLTSAFLTEAESENTAA</sequence>
<dbReference type="GeneID" id="54987847"/>